<organism evidence="2 3">
    <name type="scientific">Blattamonas nauphoetae</name>
    <dbReference type="NCBI Taxonomy" id="2049346"/>
    <lineage>
        <taxon>Eukaryota</taxon>
        <taxon>Metamonada</taxon>
        <taxon>Preaxostyla</taxon>
        <taxon>Oxymonadida</taxon>
        <taxon>Blattamonas</taxon>
    </lineage>
</organism>
<protein>
    <submittedName>
        <fullName evidence="2">Uncharacterized protein</fullName>
    </submittedName>
</protein>
<name>A0ABQ9YMF8_9EUKA</name>
<feature type="region of interest" description="Disordered" evidence="1">
    <location>
        <begin position="274"/>
        <end position="312"/>
    </location>
</feature>
<accession>A0ABQ9YMF8</accession>
<proteinExistence type="predicted"/>
<evidence type="ECO:0000313" key="2">
    <source>
        <dbReference type="EMBL" id="KAK2964866.1"/>
    </source>
</evidence>
<evidence type="ECO:0000256" key="1">
    <source>
        <dbReference type="SAM" id="MobiDB-lite"/>
    </source>
</evidence>
<gene>
    <name evidence="2" type="ORF">BLNAU_166</name>
</gene>
<dbReference type="Proteomes" id="UP001281761">
    <property type="component" value="Unassembled WGS sequence"/>
</dbReference>
<comment type="caution">
    <text evidence="2">The sequence shown here is derived from an EMBL/GenBank/DDBJ whole genome shotgun (WGS) entry which is preliminary data.</text>
</comment>
<feature type="compositionally biased region" description="Polar residues" evidence="1">
    <location>
        <begin position="302"/>
        <end position="312"/>
    </location>
</feature>
<evidence type="ECO:0000313" key="3">
    <source>
        <dbReference type="Proteomes" id="UP001281761"/>
    </source>
</evidence>
<dbReference type="EMBL" id="JARBJD010000001">
    <property type="protein sequence ID" value="KAK2964866.1"/>
    <property type="molecule type" value="Genomic_DNA"/>
</dbReference>
<keyword evidence="3" id="KW-1185">Reference proteome</keyword>
<sequence length="312" mass="35742">MRFATFDYRAQEWYGTGGRAIVLSLNALLPPQFKVQTNYAVSEKVAARKRLAKEYFGPTVHPELIPGQVRYYPARHINLIVSLINRYSTSSSESSGKEKINDLVEKHLKEIQERDEHTPSELSPPSPFQVLGASTSFLTSSTTDGQKWLTSRWDALFATVALDDETVEAWIQQEEQTIEEKIRKQTQKECPTSVSMMTPVHVRRRKACSGSSATQIRPKQKVIVDNLELDAMNDLLSQPVYSVDPEIERKNAVELEYRRLKEEQRHTIYQSPKTKMMIDDECPVTTRGKRQRQSWNSDDEWTPTSDMSEASV</sequence>
<reference evidence="2 3" key="1">
    <citation type="journal article" date="2022" name="bioRxiv">
        <title>Genomics of Preaxostyla Flagellates Illuminates Evolutionary Transitions and the Path Towards Mitochondrial Loss.</title>
        <authorList>
            <person name="Novak L.V.F."/>
            <person name="Treitli S.C."/>
            <person name="Pyrih J."/>
            <person name="Halakuc P."/>
            <person name="Pipaliya S.V."/>
            <person name="Vacek V."/>
            <person name="Brzon O."/>
            <person name="Soukal P."/>
            <person name="Eme L."/>
            <person name="Dacks J.B."/>
            <person name="Karnkowska A."/>
            <person name="Elias M."/>
            <person name="Hampl V."/>
        </authorList>
    </citation>
    <scope>NUCLEOTIDE SEQUENCE [LARGE SCALE GENOMIC DNA]</scope>
    <source>
        <strain evidence="2">NAU3</strain>
        <tissue evidence="2">Gut</tissue>
    </source>
</reference>